<comment type="caution">
    <text evidence="1">The sequence shown here is derived from an EMBL/GenBank/DDBJ whole genome shotgun (WGS) entry which is preliminary data.</text>
</comment>
<keyword evidence="2" id="KW-1185">Reference proteome</keyword>
<dbReference type="AlphaFoldDB" id="A0A0C2IKN4"/>
<gene>
    <name evidence="1" type="ORF">RF11_15797</name>
</gene>
<dbReference type="EMBL" id="JWZT01003647">
    <property type="protein sequence ID" value="KII65984.1"/>
    <property type="molecule type" value="Genomic_DNA"/>
</dbReference>
<organism evidence="1 2">
    <name type="scientific">Thelohanellus kitauei</name>
    <name type="common">Myxosporean</name>
    <dbReference type="NCBI Taxonomy" id="669202"/>
    <lineage>
        <taxon>Eukaryota</taxon>
        <taxon>Metazoa</taxon>
        <taxon>Cnidaria</taxon>
        <taxon>Myxozoa</taxon>
        <taxon>Myxosporea</taxon>
        <taxon>Bivalvulida</taxon>
        <taxon>Platysporina</taxon>
        <taxon>Myxobolidae</taxon>
        <taxon>Thelohanellus</taxon>
    </lineage>
</organism>
<accession>A0A0C2IKN4</accession>
<name>A0A0C2IKN4_THEKT</name>
<reference evidence="1 2" key="1">
    <citation type="journal article" date="2014" name="Genome Biol. Evol.">
        <title>The genome of the myxosporean Thelohanellus kitauei shows adaptations to nutrient acquisition within its fish host.</title>
        <authorList>
            <person name="Yang Y."/>
            <person name="Xiong J."/>
            <person name="Zhou Z."/>
            <person name="Huo F."/>
            <person name="Miao W."/>
            <person name="Ran C."/>
            <person name="Liu Y."/>
            <person name="Zhang J."/>
            <person name="Feng J."/>
            <person name="Wang M."/>
            <person name="Wang M."/>
            <person name="Wang L."/>
            <person name="Yao B."/>
        </authorList>
    </citation>
    <scope>NUCLEOTIDE SEQUENCE [LARGE SCALE GENOMIC DNA]</scope>
    <source>
        <strain evidence="1">Wuqing</strain>
    </source>
</reference>
<evidence type="ECO:0000313" key="2">
    <source>
        <dbReference type="Proteomes" id="UP000031668"/>
    </source>
</evidence>
<dbReference type="Proteomes" id="UP000031668">
    <property type="component" value="Unassembled WGS sequence"/>
</dbReference>
<evidence type="ECO:0000313" key="1">
    <source>
        <dbReference type="EMBL" id="KII65984.1"/>
    </source>
</evidence>
<protein>
    <submittedName>
        <fullName evidence="1">Uncharacterized protein</fullName>
    </submittedName>
</protein>
<sequence>MDNQRCNLLKKTIYCRKSKSSFCLQASSFEKYHIFSTRYPRIESRNVQTFFTLKQRQAGQYGCKNQAKGVEYEDNTYCILFESDPNQNVSIACNPHIDDAKYAKLNVYLMLM</sequence>
<proteinExistence type="predicted"/>